<dbReference type="InterPro" id="IPR029058">
    <property type="entry name" value="AB_hydrolase_fold"/>
</dbReference>
<reference evidence="1 2" key="1">
    <citation type="submission" date="2021-07" db="EMBL/GenBank/DDBJ databases">
        <title>Thermus aquaticus gen. n. and sp. n., a nonsporulating extreme thermophile.</title>
        <authorList>
            <person name="Hu C.-J."/>
            <person name="Li W.-J."/>
            <person name="Xian W.-D."/>
        </authorList>
    </citation>
    <scope>NUCLEOTIDE SEQUENCE [LARGE SCALE GENOMIC DNA]</scope>
    <source>
        <strain evidence="1 2">SYSU G05001</strain>
    </source>
</reference>
<dbReference type="SUPFAM" id="SSF53474">
    <property type="entry name" value="alpha/beta-Hydrolases"/>
    <property type="match status" value="1"/>
</dbReference>
<accession>A0ABS6ZZ85</accession>
<organism evidence="1 2">
    <name type="scientific">Thermus brevis</name>
    <dbReference type="NCBI Taxonomy" id="2862456"/>
    <lineage>
        <taxon>Bacteria</taxon>
        <taxon>Thermotogati</taxon>
        <taxon>Deinococcota</taxon>
        <taxon>Deinococci</taxon>
        <taxon>Thermales</taxon>
        <taxon>Thermaceae</taxon>
        <taxon>Thermus</taxon>
    </lineage>
</organism>
<proteinExistence type="predicted"/>
<dbReference type="Proteomes" id="UP000724268">
    <property type="component" value="Unassembled WGS sequence"/>
</dbReference>
<protein>
    <recommendedName>
        <fullName evidence="3">Peptidase S15</fullName>
    </recommendedName>
</protein>
<comment type="caution">
    <text evidence="1">The sequence shown here is derived from an EMBL/GenBank/DDBJ whole genome shotgun (WGS) entry which is preliminary data.</text>
</comment>
<dbReference type="Gene3D" id="3.40.50.1820">
    <property type="entry name" value="alpha/beta hydrolase"/>
    <property type="match status" value="1"/>
</dbReference>
<sequence length="472" mass="51270">YRGKTLAKRPVNSWSLASATLSMSMDHPRYQIRAAPARGDLPRNGDVGKVLEIYHETEMWVKSWILDWAETNLRLTYRKGRPMIGTFGASYGGGFQLLTNARDARIAAMVPMVTWYNLPYSLAPGDVPKTAWATLLIAGGTAGSRGRMDPVIYDSYVRGLLSNSMEPDARAFFGYHSLAYFCERGRVNSTPALVIQGMRDTLFNLNEGYWIAKCLERTGADVRLVTVQTGHVLPYLQAPAGKANCGPMGRDDPGASILAWFEEKLRGKVGAASGIPRLCLSLDDQEAITLDRLEVPRGGVEHQIPRTLLLPLQGLSGLSDAARRLLNSVLAAVAPYLDPAGDLVSSVAGALVGPVFVPLKTFTESAVMAGIPLSRLEISSPVQETNPIIFVGVGIRRVDGRMEVVDEQVYPLKGFGIHEGELVGVGAKLNPGDTLGLVLFGFNEQFLLNGSRLPFVAEVRGSVRLPYELGSW</sequence>
<dbReference type="EMBL" id="JAHXRS010000016">
    <property type="protein sequence ID" value="MBW6395361.1"/>
    <property type="molecule type" value="Genomic_DNA"/>
</dbReference>
<dbReference type="RefSeq" id="WP_219759869.1">
    <property type="nucleotide sequence ID" value="NZ_JAHXRS010000016.1"/>
</dbReference>
<name>A0ABS6ZZ85_9DEIN</name>
<evidence type="ECO:0008006" key="3">
    <source>
        <dbReference type="Google" id="ProtNLM"/>
    </source>
</evidence>
<gene>
    <name evidence="1" type="ORF">KZX47_09400</name>
</gene>
<keyword evidence="2" id="KW-1185">Reference proteome</keyword>
<evidence type="ECO:0000313" key="2">
    <source>
        <dbReference type="Proteomes" id="UP000724268"/>
    </source>
</evidence>
<evidence type="ECO:0000313" key="1">
    <source>
        <dbReference type="EMBL" id="MBW6395361.1"/>
    </source>
</evidence>
<feature type="non-terminal residue" evidence="1">
    <location>
        <position position="1"/>
    </location>
</feature>